<dbReference type="EMBL" id="WHJE01000067">
    <property type="protein sequence ID" value="KAE8763549.1"/>
    <property type="molecule type" value="Genomic_DNA"/>
</dbReference>
<keyword evidence="2" id="KW-0472">Membrane</keyword>
<gene>
    <name evidence="3" type="ORF">GB883_13625</name>
</gene>
<dbReference type="OrthoDB" id="9956055at2"/>
<comment type="caution">
    <text evidence="3">The sequence shown here is derived from an EMBL/GenBank/DDBJ whole genome shotgun (WGS) entry which is preliminary data.</text>
</comment>
<evidence type="ECO:0000256" key="2">
    <source>
        <dbReference type="SAM" id="Phobius"/>
    </source>
</evidence>
<proteinExistence type="predicted"/>
<keyword evidence="2" id="KW-1133">Transmembrane helix</keyword>
<evidence type="ECO:0000256" key="1">
    <source>
        <dbReference type="SAM" id="MobiDB-lite"/>
    </source>
</evidence>
<keyword evidence="2" id="KW-0812">Transmembrane</keyword>
<organism evidence="3 4">
    <name type="scientific">Georgenia thermotolerans</name>
    <dbReference type="NCBI Taxonomy" id="527326"/>
    <lineage>
        <taxon>Bacteria</taxon>
        <taxon>Bacillati</taxon>
        <taxon>Actinomycetota</taxon>
        <taxon>Actinomycetes</taxon>
        <taxon>Micrococcales</taxon>
        <taxon>Bogoriellaceae</taxon>
        <taxon>Georgenia</taxon>
    </lineage>
</organism>
<reference evidence="3 4" key="1">
    <citation type="submission" date="2019-10" db="EMBL/GenBank/DDBJ databases">
        <title>Georgenia wutianyii sp. nov. and Georgenia yuyongxinii sp. nov. isolated from plateau pika (Ochotona curzoniae) in the Qinghai-Tibet plateau of China.</title>
        <authorList>
            <person name="Tian Z."/>
        </authorList>
    </citation>
    <scope>NUCLEOTIDE SEQUENCE [LARGE SCALE GENOMIC DNA]</scope>
    <source>
        <strain evidence="3 4">DSM 21501</strain>
    </source>
</reference>
<evidence type="ECO:0000313" key="3">
    <source>
        <dbReference type="EMBL" id="KAE8763549.1"/>
    </source>
</evidence>
<feature type="region of interest" description="Disordered" evidence="1">
    <location>
        <begin position="58"/>
        <end position="81"/>
    </location>
</feature>
<dbReference type="Proteomes" id="UP000451860">
    <property type="component" value="Unassembled WGS sequence"/>
</dbReference>
<feature type="transmembrane region" description="Helical" evidence="2">
    <location>
        <begin position="6"/>
        <end position="25"/>
    </location>
</feature>
<keyword evidence="4" id="KW-1185">Reference proteome</keyword>
<accession>A0A7J5UME6</accession>
<protein>
    <submittedName>
        <fullName evidence="3">Uncharacterized protein</fullName>
    </submittedName>
</protein>
<name>A0A7J5UME6_9MICO</name>
<sequence length="81" mass="8475">MEGLTSIVLGAVGLWGLYWVVRAGVRGGLLDAAREWARTAAALEDVQEDGFKGDAAVYDPGVARPDGPARTAPRPPLDTLA</sequence>
<dbReference type="AlphaFoldDB" id="A0A7J5UME6"/>
<dbReference type="RefSeq" id="WP_152204527.1">
    <property type="nucleotide sequence ID" value="NZ_VUKF01000057.1"/>
</dbReference>
<evidence type="ECO:0000313" key="4">
    <source>
        <dbReference type="Proteomes" id="UP000451860"/>
    </source>
</evidence>